<protein>
    <submittedName>
        <fullName evidence="3">Ubiquinone biosynthesis protein ubiB</fullName>
    </submittedName>
</protein>
<dbReference type="AlphaFoldDB" id="A0A183IQ66"/>
<evidence type="ECO:0000313" key="2">
    <source>
        <dbReference type="Proteomes" id="UP000270296"/>
    </source>
</evidence>
<dbReference type="GO" id="GO:0005743">
    <property type="term" value="C:mitochondrial inner membrane"/>
    <property type="evidence" value="ECO:0007669"/>
    <property type="project" value="TreeGrafter"/>
</dbReference>
<gene>
    <name evidence="1" type="ORF">SBAD_LOCUS5763</name>
</gene>
<reference evidence="1 2" key="2">
    <citation type="submission" date="2018-11" db="EMBL/GenBank/DDBJ databases">
        <authorList>
            <consortium name="Pathogen Informatics"/>
        </authorList>
    </citation>
    <scope>NUCLEOTIDE SEQUENCE [LARGE SCALE GENOMIC DNA]</scope>
</reference>
<keyword evidence="2" id="KW-1185">Reference proteome</keyword>
<reference evidence="3" key="1">
    <citation type="submission" date="2016-06" db="UniProtKB">
        <authorList>
            <consortium name="WormBaseParasite"/>
        </authorList>
    </citation>
    <scope>IDENTIFICATION</scope>
</reference>
<dbReference type="PANTHER" id="PTHR11237">
    <property type="entry name" value="COENZYME Q10 BIOSYNTHESIS PROTEIN 7"/>
    <property type="match status" value="1"/>
</dbReference>
<dbReference type="GO" id="GO:0008682">
    <property type="term" value="F:3-demethoxyubiquinol 3-hydroxylase activity"/>
    <property type="evidence" value="ECO:0007669"/>
    <property type="project" value="TreeGrafter"/>
</dbReference>
<dbReference type="InterPro" id="IPR011566">
    <property type="entry name" value="Ubq_synth_Coq7"/>
</dbReference>
<evidence type="ECO:0000313" key="3">
    <source>
        <dbReference type="WBParaSite" id="SBAD_0000599101-mRNA-1"/>
    </source>
</evidence>
<dbReference type="Proteomes" id="UP000270296">
    <property type="component" value="Unassembled WGS sequence"/>
</dbReference>
<dbReference type="GO" id="GO:0006744">
    <property type="term" value="P:ubiquinone biosynthetic process"/>
    <property type="evidence" value="ECO:0007669"/>
    <property type="project" value="InterPro"/>
</dbReference>
<evidence type="ECO:0000313" key="1">
    <source>
        <dbReference type="EMBL" id="VDP08238.1"/>
    </source>
</evidence>
<accession>A0A183IQ66</accession>
<sequence>MAQRVCRASNAFSTAARLQSTSCCNTADASHKIIRANQACITAVAAILKGQMAASDRIRGEVVMKQLQREKDFIARFDDLLIDRRVRPSILSPLWNAGGFAFGFSSKMLSERFADVCISAVFESLSEGLDKYDFLLSSDLGVLFQRLP</sequence>
<dbReference type="Pfam" id="PF03232">
    <property type="entry name" value="COQ7"/>
    <property type="match status" value="1"/>
</dbReference>
<proteinExistence type="predicted"/>
<name>A0A183IQ66_9BILA</name>
<dbReference type="PANTHER" id="PTHR11237:SF4">
    <property type="entry name" value="5-DEMETHOXYUBIQUINONE HYDROXYLASE, MITOCHONDRIAL"/>
    <property type="match status" value="1"/>
</dbReference>
<dbReference type="WBParaSite" id="SBAD_0000599101-mRNA-1">
    <property type="protein sequence ID" value="SBAD_0000599101-mRNA-1"/>
    <property type="gene ID" value="SBAD_0000599101"/>
</dbReference>
<organism evidence="3">
    <name type="scientific">Soboliphyme baturini</name>
    <dbReference type="NCBI Taxonomy" id="241478"/>
    <lineage>
        <taxon>Eukaryota</taxon>
        <taxon>Metazoa</taxon>
        <taxon>Ecdysozoa</taxon>
        <taxon>Nematoda</taxon>
        <taxon>Enoplea</taxon>
        <taxon>Dorylaimia</taxon>
        <taxon>Dioctophymatida</taxon>
        <taxon>Dioctophymatoidea</taxon>
        <taxon>Soboliphymatidae</taxon>
        <taxon>Soboliphyme</taxon>
    </lineage>
</organism>
<dbReference type="EMBL" id="UZAM01009226">
    <property type="protein sequence ID" value="VDP08238.1"/>
    <property type="molecule type" value="Genomic_DNA"/>
</dbReference>
<dbReference type="OrthoDB" id="275371at2759"/>